<feature type="transmembrane region" description="Helical" evidence="1">
    <location>
        <begin position="79"/>
        <end position="100"/>
    </location>
</feature>
<evidence type="ECO:0000313" key="3">
    <source>
        <dbReference type="Proteomes" id="UP001597036"/>
    </source>
</evidence>
<feature type="transmembrane region" description="Helical" evidence="1">
    <location>
        <begin position="164"/>
        <end position="187"/>
    </location>
</feature>
<sequence length="221" mass="25312">MTRSIKRFTHPLLALPTEDTWPVIPIINLILSIIPLVGALYQPGDTIGFFKYALLFFDFTSIMSIIATPLWRKNHLSKVIFFTLAILNSISTIFNFEVAIDGVIFQQQTLTYVQTLYSWKSILFLAFQLTISIVFGVFFSFPYLHHNVKYKKKYRKLNMQTRCFWLLLPIVFIAIILFHGAIGRVLLTCISPLFSATLTIMVVDSIFGLLHALANRKTINA</sequence>
<reference evidence="3" key="1">
    <citation type="journal article" date="2019" name="Int. J. Syst. Evol. Microbiol.">
        <title>The Global Catalogue of Microorganisms (GCM) 10K type strain sequencing project: providing services to taxonomists for standard genome sequencing and annotation.</title>
        <authorList>
            <consortium name="The Broad Institute Genomics Platform"/>
            <consortium name="The Broad Institute Genome Sequencing Center for Infectious Disease"/>
            <person name="Wu L."/>
            <person name="Ma J."/>
        </authorList>
    </citation>
    <scope>NUCLEOTIDE SEQUENCE [LARGE SCALE GENOMIC DNA]</scope>
    <source>
        <strain evidence="3">CCM 8604</strain>
    </source>
</reference>
<proteinExistence type="predicted"/>
<evidence type="ECO:0000313" key="2">
    <source>
        <dbReference type="EMBL" id="MFD0704193.1"/>
    </source>
</evidence>
<evidence type="ECO:0000256" key="1">
    <source>
        <dbReference type="SAM" id="Phobius"/>
    </source>
</evidence>
<feature type="transmembrane region" description="Helical" evidence="1">
    <location>
        <begin position="47"/>
        <end position="67"/>
    </location>
</feature>
<dbReference type="EMBL" id="JBHTHQ010000005">
    <property type="protein sequence ID" value="MFD0704193.1"/>
    <property type="molecule type" value="Genomic_DNA"/>
</dbReference>
<keyword evidence="1" id="KW-1133">Transmembrane helix</keyword>
<keyword evidence="3" id="KW-1185">Reference proteome</keyword>
<keyword evidence="1" id="KW-0472">Membrane</keyword>
<name>A0ABW2Y319_9BIFI</name>
<keyword evidence="1" id="KW-0812">Transmembrane</keyword>
<dbReference type="Proteomes" id="UP001597036">
    <property type="component" value="Unassembled WGS sequence"/>
</dbReference>
<protein>
    <submittedName>
        <fullName evidence="2">Uncharacterized protein</fullName>
    </submittedName>
</protein>
<organism evidence="2 3">
    <name type="scientific">Alloscardovia venturai</name>
    <dbReference type="NCBI Taxonomy" id="1769421"/>
    <lineage>
        <taxon>Bacteria</taxon>
        <taxon>Bacillati</taxon>
        <taxon>Actinomycetota</taxon>
        <taxon>Actinomycetes</taxon>
        <taxon>Bifidobacteriales</taxon>
        <taxon>Bifidobacteriaceae</taxon>
        <taxon>Alloscardovia</taxon>
    </lineage>
</organism>
<feature type="transmembrane region" description="Helical" evidence="1">
    <location>
        <begin position="21"/>
        <end position="41"/>
    </location>
</feature>
<gene>
    <name evidence="2" type="ORF">ACFQY8_00270</name>
</gene>
<accession>A0ABW2Y319</accession>
<feature type="transmembrane region" description="Helical" evidence="1">
    <location>
        <begin position="122"/>
        <end position="144"/>
    </location>
</feature>
<comment type="caution">
    <text evidence="2">The sequence shown here is derived from an EMBL/GenBank/DDBJ whole genome shotgun (WGS) entry which is preliminary data.</text>
</comment>
<feature type="transmembrane region" description="Helical" evidence="1">
    <location>
        <begin position="193"/>
        <end position="214"/>
    </location>
</feature>